<evidence type="ECO:0000256" key="1">
    <source>
        <dbReference type="SAM" id="MobiDB-lite"/>
    </source>
</evidence>
<sequence>MLSRSRILLVLISALAISTPSTSSFAADVTPIPTLSPAQQYELDLIKYKIEYRIYQDARDLREKELRAIAIEFNQALRRAAEDARNAGRGASSKAAFAAARALAAANRDKAVAELPPLMTPPQPPVKPYGFSAKGSKSKGPSPRVDKKN</sequence>
<name>A0A094Q8Q4_9ZZZZ</name>
<feature type="region of interest" description="Disordered" evidence="1">
    <location>
        <begin position="114"/>
        <end position="149"/>
    </location>
</feature>
<reference evidence="2" key="1">
    <citation type="submission" date="2014-05" db="EMBL/GenBank/DDBJ databases">
        <title>Key roles for freshwater Actinobacteria revealed by deep metagenomic sequencing.</title>
        <authorList>
            <person name="Ghai R."/>
            <person name="Mizuno C.M."/>
            <person name="Picazo A."/>
            <person name="Camacho A."/>
            <person name="Rodriguez-Valera F."/>
        </authorList>
    </citation>
    <scope>NUCLEOTIDE SEQUENCE</scope>
</reference>
<evidence type="ECO:0000313" key="2">
    <source>
        <dbReference type="EMBL" id="KGA18479.1"/>
    </source>
</evidence>
<dbReference type="AlphaFoldDB" id="A0A094Q8Q4"/>
<organism evidence="2">
    <name type="scientific">freshwater metagenome</name>
    <dbReference type="NCBI Taxonomy" id="449393"/>
    <lineage>
        <taxon>unclassified sequences</taxon>
        <taxon>metagenomes</taxon>
        <taxon>ecological metagenomes</taxon>
    </lineage>
</organism>
<accession>A0A094Q8Q4</accession>
<feature type="compositionally biased region" description="Pro residues" evidence="1">
    <location>
        <begin position="118"/>
        <end position="127"/>
    </location>
</feature>
<dbReference type="EMBL" id="JNSK01000024">
    <property type="protein sequence ID" value="KGA18479.1"/>
    <property type="molecule type" value="Genomic_DNA"/>
</dbReference>
<proteinExistence type="predicted"/>
<comment type="caution">
    <text evidence="2">The sequence shown here is derived from an EMBL/GenBank/DDBJ whole genome shotgun (WGS) entry which is preliminary data.</text>
</comment>
<gene>
    <name evidence="2" type="ORF">GM50_8495</name>
</gene>
<feature type="compositionally biased region" description="Low complexity" evidence="1">
    <location>
        <begin position="134"/>
        <end position="143"/>
    </location>
</feature>
<protein>
    <submittedName>
        <fullName evidence="2">Uncharacterized protein</fullName>
    </submittedName>
</protein>